<evidence type="ECO:0008006" key="3">
    <source>
        <dbReference type="Google" id="ProtNLM"/>
    </source>
</evidence>
<name>A0A8J2JBA5_9HEXA</name>
<organism evidence="1 2">
    <name type="scientific">Allacma fusca</name>
    <dbReference type="NCBI Taxonomy" id="39272"/>
    <lineage>
        <taxon>Eukaryota</taxon>
        <taxon>Metazoa</taxon>
        <taxon>Ecdysozoa</taxon>
        <taxon>Arthropoda</taxon>
        <taxon>Hexapoda</taxon>
        <taxon>Collembola</taxon>
        <taxon>Symphypleona</taxon>
        <taxon>Sminthuridae</taxon>
        <taxon>Allacma</taxon>
    </lineage>
</organism>
<keyword evidence="2" id="KW-1185">Reference proteome</keyword>
<sequence length="729" mass="83711">MRQLRKCLLRTYRYRGRNDKNERIFIDFSTLKMSNEVDFMECSSEIKRLKAAKDAVGNILREYELLAGKRKIPLLKSLIKDVREIFDGVTETQNSCEESAVSLKHLRDADVECQEDVKFEIPSEEILAAEQAMKNDIVLSEIFRSLDTKSLKSMRLVSLKYRDLATSELHRRDCCQINLYMSDADRTSYSFRLGSPYSGPGHLLENLSDSFRIGGKFPCSDFQLCHPLSIPSSTNLIPFFEDNGHRVKTLRLSFVISAVALGSILKNTQNIERLDIETISVDSSPQEQEFFNSFPINLRDTGTTSQMEHNIQPVPTDCSQSEQESSASCCTGDVNTSTVARVKLEKLKYLKVACLKRNDELRVLERNKEFSRKVFQGILQAAPNLVRIENLFHLFLRVARKVEKTDTIRGIEFVPSTLNSKLYKNFAIQNPRLTELIVVTTKIFTFTERYASVGKTLTRILQTSSNTLQRLTIQPIGFLGNVRFPRMDNLKYLTLNKNPFIEEIFINEDSSSNQRFFTRKGQFTSWNFPKLKTVRFGIKLTGKVIGSYLPSENPDSELLETIPSVESVEVASKLDVFGLRLITAKFPNVINVKLEHTQYSGRIDCHAIWEYLPENLQRLELCEDSLNSFDYDRQNRRIPFDSTFTGIPDTVCESLRQQPHLIDTNTFILRKKSSICDLRNLKTLRFVFANGTSYKDYPWFSQVTGIYAFKLMPQLKVTIAYDKYHPLAA</sequence>
<feature type="non-terminal residue" evidence="1">
    <location>
        <position position="1"/>
    </location>
</feature>
<evidence type="ECO:0000313" key="2">
    <source>
        <dbReference type="Proteomes" id="UP000708208"/>
    </source>
</evidence>
<proteinExistence type="predicted"/>
<accession>A0A8J2JBA5</accession>
<reference evidence="1" key="1">
    <citation type="submission" date="2021-06" db="EMBL/GenBank/DDBJ databases">
        <authorList>
            <person name="Hodson N. C."/>
            <person name="Mongue J. A."/>
            <person name="Jaron S. K."/>
        </authorList>
    </citation>
    <scope>NUCLEOTIDE SEQUENCE</scope>
</reference>
<comment type="caution">
    <text evidence="1">The sequence shown here is derived from an EMBL/GenBank/DDBJ whole genome shotgun (WGS) entry which is preliminary data.</text>
</comment>
<dbReference type="EMBL" id="CAJVCH010002684">
    <property type="protein sequence ID" value="CAG7645474.1"/>
    <property type="molecule type" value="Genomic_DNA"/>
</dbReference>
<dbReference type="Proteomes" id="UP000708208">
    <property type="component" value="Unassembled WGS sequence"/>
</dbReference>
<gene>
    <name evidence="1" type="ORF">AFUS01_LOCUS545</name>
</gene>
<dbReference type="AlphaFoldDB" id="A0A8J2JBA5"/>
<protein>
    <recommendedName>
        <fullName evidence="3">F-box domain-containing protein</fullName>
    </recommendedName>
</protein>
<evidence type="ECO:0000313" key="1">
    <source>
        <dbReference type="EMBL" id="CAG7645474.1"/>
    </source>
</evidence>